<keyword evidence="7" id="KW-1185">Reference proteome</keyword>
<evidence type="ECO:0000313" key="6">
    <source>
        <dbReference type="EMBL" id="KAE8764066.1"/>
    </source>
</evidence>
<dbReference type="GO" id="GO:0005198">
    <property type="term" value="F:structural molecule activity"/>
    <property type="evidence" value="ECO:0007669"/>
    <property type="project" value="UniProtKB-UniRule"/>
</dbReference>
<evidence type="ECO:0000256" key="5">
    <source>
        <dbReference type="NCBIfam" id="TIGR00205"/>
    </source>
</evidence>
<comment type="caution">
    <text evidence="6">The sequence shown here is derived from an EMBL/GenBank/DDBJ whole genome shotgun (WGS) entry which is preliminary data.</text>
</comment>
<sequence length="105" mass="10544">MPVPAIGGLGAVANVAPTGYLTDALEPGRADGGASFGVSLASAVDGLTAAQQKSSTLAVQAVTGDLQDIHDYTIAATEAQVALELTAAVRNKAVDAFTEIMRMQA</sequence>
<evidence type="ECO:0000256" key="2">
    <source>
        <dbReference type="ARBA" id="ARBA00009272"/>
    </source>
</evidence>
<accession>A0A7J5UNT7</accession>
<dbReference type="PANTHER" id="PTHR34653:SF1">
    <property type="entry name" value="FLAGELLAR HOOK-BASAL BODY COMPLEX PROTEIN FLIE"/>
    <property type="match status" value="1"/>
</dbReference>
<keyword evidence="6" id="KW-0282">Flagellum</keyword>
<dbReference type="GO" id="GO:0003774">
    <property type="term" value="F:cytoskeletal motor activity"/>
    <property type="evidence" value="ECO:0007669"/>
    <property type="project" value="InterPro"/>
</dbReference>
<evidence type="ECO:0000256" key="4">
    <source>
        <dbReference type="HAMAP-Rule" id="MF_00724"/>
    </source>
</evidence>
<dbReference type="EMBL" id="WHJE01000044">
    <property type="protein sequence ID" value="KAE8764066.1"/>
    <property type="molecule type" value="Genomic_DNA"/>
</dbReference>
<dbReference type="OrthoDB" id="3268318at2"/>
<evidence type="ECO:0000256" key="3">
    <source>
        <dbReference type="ARBA" id="ARBA00023143"/>
    </source>
</evidence>
<keyword evidence="6" id="KW-0966">Cell projection</keyword>
<reference evidence="6 7" key="1">
    <citation type="submission" date="2019-10" db="EMBL/GenBank/DDBJ databases">
        <title>Georgenia wutianyii sp. nov. and Georgenia yuyongxinii sp. nov. isolated from plateau pika (Ochotona curzoniae) in the Qinghai-Tibet plateau of China.</title>
        <authorList>
            <person name="Tian Z."/>
        </authorList>
    </citation>
    <scope>NUCLEOTIDE SEQUENCE [LARGE SCALE GENOMIC DNA]</scope>
    <source>
        <strain evidence="6 7">DSM 21501</strain>
    </source>
</reference>
<dbReference type="AlphaFoldDB" id="A0A7J5UNT7"/>
<dbReference type="PRINTS" id="PR01006">
    <property type="entry name" value="FLGHOOKFLIE"/>
</dbReference>
<comment type="subcellular location">
    <subcellularLocation>
        <location evidence="1 4">Bacterial flagellum basal body</location>
    </subcellularLocation>
</comment>
<evidence type="ECO:0000256" key="1">
    <source>
        <dbReference type="ARBA" id="ARBA00004117"/>
    </source>
</evidence>
<dbReference type="NCBIfam" id="TIGR00205">
    <property type="entry name" value="fliE"/>
    <property type="match status" value="1"/>
</dbReference>
<gene>
    <name evidence="4 6" type="primary">fliE</name>
    <name evidence="6" type="ORF">GB883_10775</name>
</gene>
<dbReference type="Pfam" id="PF02049">
    <property type="entry name" value="FliE"/>
    <property type="match status" value="1"/>
</dbReference>
<name>A0A7J5UNT7_9MICO</name>
<dbReference type="RefSeq" id="WP_152204356.1">
    <property type="nucleotide sequence ID" value="NZ_VUKF01000050.1"/>
</dbReference>
<comment type="similarity">
    <text evidence="2 4">Belongs to the FliE family.</text>
</comment>
<dbReference type="HAMAP" id="MF_00724">
    <property type="entry name" value="FliE"/>
    <property type="match status" value="1"/>
</dbReference>
<organism evidence="6 7">
    <name type="scientific">Georgenia thermotolerans</name>
    <dbReference type="NCBI Taxonomy" id="527326"/>
    <lineage>
        <taxon>Bacteria</taxon>
        <taxon>Bacillati</taxon>
        <taxon>Actinomycetota</taxon>
        <taxon>Actinomycetes</taxon>
        <taxon>Micrococcales</taxon>
        <taxon>Bogoriellaceae</taxon>
        <taxon>Georgenia</taxon>
    </lineage>
</organism>
<protein>
    <recommendedName>
        <fullName evidence="4 5">Flagellar hook-basal body complex protein FliE</fullName>
    </recommendedName>
</protein>
<evidence type="ECO:0000313" key="7">
    <source>
        <dbReference type="Proteomes" id="UP000451860"/>
    </source>
</evidence>
<dbReference type="GO" id="GO:0009425">
    <property type="term" value="C:bacterial-type flagellum basal body"/>
    <property type="evidence" value="ECO:0007669"/>
    <property type="project" value="UniProtKB-SubCell"/>
</dbReference>
<keyword evidence="6" id="KW-0969">Cilium</keyword>
<dbReference type="GO" id="GO:0071973">
    <property type="term" value="P:bacterial-type flagellum-dependent cell motility"/>
    <property type="evidence" value="ECO:0007669"/>
    <property type="project" value="InterPro"/>
</dbReference>
<dbReference type="InterPro" id="IPR001624">
    <property type="entry name" value="FliE"/>
</dbReference>
<dbReference type="PANTHER" id="PTHR34653">
    <property type="match status" value="1"/>
</dbReference>
<dbReference type="Proteomes" id="UP000451860">
    <property type="component" value="Unassembled WGS sequence"/>
</dbReference>
<proteinExistence type="inferred from homology"/>
<keyword evidence="3 4" id="KW-0975">Bacterial flagellum</keyword>